<protein>
    <submittedName>
        <fullName evidence="2">Uncharacterized protein</fullName>
    </submittedName>
</protein>
<evidence type="ECO:0000256" key="1">
    <source>
        <dbReference type="SAM" id="MobiDB-lite"/>
    </source>
</evidence>
<accession>A0A974SAF4</accession>
<evidence type="ECO:0000313" key="2">
    <source>
        <dbReference type="EMBL" id="QQZ50627.1"/>
    </source>
</evidence>
<sequence>MDEAAAIDLIARTLGALPPAGRRRSRVPTPSACASPPRRRHRSTPSTTARRTRRRWR</sequence>
<dbReference type="EMBL" id="CP068570">
    <property type="protein sequence ID" value="QQZ50627.1"/>
    <property type="molecule type" value="Genomic_DNA"/>
</dbReference>
<feature type="region of interest" description="Disordered" evidence="1">
    <location>
        <begin position="19"/>
        <end position="57"/>
    </location>
</feature>
<name>A0A974SAF4_9CAUL</name>
<dbReference type="AlphaFoldDB" id="A0A974SAF4"/>
<proteinExistence type="predicted"/>
<reference evidence="2" key="1">
    <citation type="submission" date="2021-01" db="EMBL/GenBank/DDBJ databases">
        <title>Genome sequence of Phenylobacterium sp. 20VBR1 isolated from a valley glaceir, Ny-Alesund, Svalbard.</title>
        <authorList>
            <person name="Thomas F.A."/>
            <person name="Krishnan K.P."/>
            <person name="Sinha R.K."/>
        </authorList>
    </citation>
    <scope>NUCLEOTIDE SEQUENCE</scope>
    <source>
        <strain evidence="2">20VBR1</strain>
    </source>
</reference>
<organism evidence="2">
    <name type="scientific">Phenylobacterium glaciei</name>
    <dbReference type="NCBI Taxonomy" id="2803784"/>
    <lineage>
        <taxon>Bacteria</taxon>
        <taxon>Pseudomonadati</taxon>
        <taxon>Pseudomonadota</taxon>
        <taxon>Alphaproteobacteria</taxon>
        <taxon>Caulobacterales</taxon>
        <taxon>Caulobacteraceae</taxon>
        <taxon>Phenylobacterium</taxon>
    </lineage>
</organism>
<gene>
    <name evidence="2" type="ORF">JKL49_03880</name>
</gene>